<evidence type="ECO:0000313" key="3">
    <source>
        <dbReference type="Proteomes" id="UP001293254"/>
    </source>
</evidence>
<feature type="compositionally biased region" description="Basic and acidic residues" evidence="1">
    <location>
        <begin position="70"/>
        <end position="91"/>
    </location>
</feature>
<reference evidence="2" key="1">
    <citation type="submission" date="2020-06" db="EMBL/GenBank/DDBJ databases">
        <authorList>
            <person name="Li T."/>
            <person name="Hu X."/>
            <person name="Zhang T."/>
            <person name="Song X."/>
            <person name="Zhang H."/>
            <person name="Dai N."/>
            <person name="Sheng W."/>
            <person name="Hou X."/>
            <person name="Wei L."/>
        </authorList>
    </citation>
    <scope>NUCLEOTIDE SEQUENCE</scope>
    <source>
        <strain evidence="2">3651</strain>
        <tissue evidence="2">Leaf</tissue>
    </source>
</reference>
<evidence type="ECO:0000313" key="2">
    <source>
        <dbReference type="EMBL" id="KAK4421350.1"/>
    </source>
</evidence>
<feature type="region of interest" description="Disordered" evidence="1">
    <location>
        <begin position="70"/>
        <end position="111"/>
    </location>
</feature>
<dbReference type="AlphaFoldDB" id="A0AAE1Y0C2"/>
<proteinExistence type="predicted"/>
<sequence>MVGNWRAAPRAPPVPKAPQVQGALQAGVAAIRAAPQADTVVIRAAENYEEDERNQQEPGDIPAAAVEHTESHYEKTLHSADIDASQERPIHVDLSTGSRRSVRTSTKPAWM</sequence>
<feature type="region of interest" description="Disordered" evidence="1">
    <location>
        <begin position="1"/>
        <end position="20"/>
    </location>
</feature>
<protein>
    <submittedName>
        <fullName evidence="2">Uncharacterized protein</fullName>
    </submittedName>
</protein>
<keyword evidence="3" id="KW-1185">Reference proteome</keyword>
<comment type="caution">
    <text evidence="2">The sequence shown here is derived from an EMBL/GenBank/DDBJ whole genome shotgun (WGS) entry which is preliminary data.</text>
</comment>
<dbReference type="Proteomes" id="UP001293254">
    <property type="component" value="Unassembled WGS sequence"/>
</dbReference>
<accession>A0AAE1Y0C2</accession>
<name>A0AAE1Y0C2_9LAMI</name>
<gene>
    <name evidence="2" type="ORF">Salat_2085500</name>
</gene>
<organism evidence="2 3">
    <name type="scientific">Sesamum alatum</name>
    <dbReference type="NCBI Taxonomy" id="300844"/>
    <lineage>
        <taxon>Eukaryota</taxon>
        <taxon>Viridiplantae</taxon>
        <taxon>Streptophyta</taxon>
        <taxon>Embryophyta</taxon>
        <taxon>Tracheophyta</taxon>
        <taxon>Spermatophyta</taxon>
        <taxon>Magnoliopsida</taxon>
        <taxon>eudicotyledons</taxon>
        <taxon>Gunneridae</taxon>
        <taxon>Pentapetalae</taxon>
        <taxon>asterids</taxon>
        <taxon>lamiids</taxon>
        <taxon>Lamiales</taxon>
        <taxon>Pedaliaceae</taxon>
        <taxon>Sesamum</taxon>
    </lineage>
</organism>
<dbReference type="EMBL" id="JACGWO010000008">
    <property type="protein sequence ID" value="KAK4421350.1"/>
    <property type="molecule type" value="Genomic_DNA"/>
</dbReference>
<feature type="compositionally biased region" description="Low complexity" evidence="1">
    <location>
        <begin position="95"/>
        <end position="111"/>
    </location>
</feature>
<evidence type="ECO:0000256" key="1">
    <source>
        <dbReference type="SAM" id="MobiDB-lite"/>
    </source>
</evidence>
<reference evidence="2" key="2">
    <citation type="journal article" date="2024" name="Plant">
        <title>Genomic evolution and insights into agronomic trait innovations of Sesamum species.</title>
        <authorList>
            <person name="Miao H."/>
            <person name="Wang L."/>
            <person name="Qu L."/>
            <person name="Liu H."/>
            <person name="Sun Y."/>
            <person name="Le M."/>
            <person name="Wang Q."/>
            <person name="Wei S."/>
            <person name="Zheng Y."/>
            <person name="Lin W."/>
            <person name="Duan Y."/>
            <person name="Cao H."/>
            <person name="Xiong S."/>
            <person name="Wang X."/>
            <person name="Wei L."/>
            <person name="Li C."/>
            <person name="Ma Q."/>
            <person name="Ju M."/>
            <person name="Zhao R."/>
            <person name="Li G."/>
            <person name="Mu C."/>
            <person name="Tian Q."/>
            <person name="Mei H."/>
            <person name="Zhang T."/>
            <person name="Gao T."/>
            <person name="Zhang H."/>
        </authorList>
    </citation>
    <scope>NUCLEOTIDE SEQUENCE</scope>
    <source>
        <strain evidence="2">3651</strain>
    </source>
</reference>